<dbReference type="OrthoDB" id="4205600at2"/>
<feature type="compositionally biased region" description="Basic and acidic residues" evidence="1">
    <location>
        <begin position="1"/>
        <end position="12"/>
    </location>
</feature>
<evidence type="ECO:0000256" key="1">
    <source>
        <dbReference type="SAM" id="MobiDB-lite"/>
    </source>
</evidence>
<gene>
    <name evidence="2" type="ORF">SAMN05216252_12632</name>
</gene>
<dbReference type="EMBL" id="FZOF01000026">
    <property type="protein sequence ID" value="SNT44564.1"/>
    <property type="molecule type" value="Genomic_DNA"/>
</dbReference>
<accession>A0A239MR15</accession>
<reference evidence="2 3" key="1">
    <citation type="submission" date="2017-06" db="EMBL/GenBank/DDBJ databases">
        <authorList>
            <person name="Kim H.J."/>
            <person name="Triplett B.A."/>
        </authorList>
    </citation>
    <scope>NUCLEOTIDE SEQUENCE [LARGE SCALE GENOMIC DNA]</scope>
    <source>
        <strain evidence="2 3">CGMCC 4.1858</strain>
    </source>
</reference>
<sequence>MSTASEHPERRSVPQPSTTAEELRAALARIAPEAVPTFDAERAAAMAQARSEVSSAPVRRFLGQWALQVAIERHPEQAARLRHLEARAAVVEDPDEARTVAAEIGWILDKAATEAGLPRSDQS</sequence>
<proteinExistence type="predicted"/>
<dbReference type="InterPro" id="IPR046214">
    <property type="entry name" value="DUF6247"/>
</dbReference>
<dbReference type="AlphaFoldDB" id="A0A239MR15"/>
<dbReference type="Proteomes" id="UP000198280">
    <property type="component" value="Unassembled WGS sequence"/>
</dbReference>
<keyword evidence="3" id="KW-1185">Reference proteome</keyword>
<protein>
    <submittedName>
        <fullName evidence="2">Uncharacterized protein</fullName>
    </submittedName>
</protein>
<dbReference type="RefSeq" id="WP_089227866.1">
    <property type="nucleotide sequence ID" value="NZ_FZOF01000026.1"/>
</dbReference>
<feature type="region of interest" description="Disordered" evidence="1">
    <location>
        <begin position="1"/>
        <end position="22"/>
    </location>
</feature>
<evidence type="ECO:0000313" key="3">
    <source>
        <dbReference type="Proteomes" id="UP000198280"/>
    </source>
</evidence>
<name>A0A239MR15_9ACTN</name>
<dbReference type="Pfam" id="PF19760">
    <property type="entry name" value="DUF6247"/>
    <property type="match status" value="1"/>
</dbReference>
<evidence type="ECO:0000313" key="2">
    <source>
        <dbReference type="EMBL" id="SNT44564.1"/>
    </source>
</evidence>
<organism evidence="2 3">
    <name type="scientific">Actinacidiphila glaucinigra</name>
    <dbReference type="NCBI Taxonomy" id="235986"/>
    <lineage>
        <taxon>Bacteria</taxon>
        <taxon>Bacillati</taxon>
        <taxon>Actinomycetota</taxon>
        <taxon>Actinomycetes</taxon>
        <taxon>Kitasatosporales</taxon>
        <taxon>Streptomycetaceae</taxon>
        <taxon>Actinacidiphila</taxon>
    </lineage>
</organism>